<reference evidence="2 3" key="1">
    <citation type="submission" date="2008-10" db="EMBL/GenBank/DDBJ databases">
        <title>Draft genome sequence of Providencia alcalifaciens (DSM 30120).</title>
        <authorList>
            <person name="Sudarsanam P."/>
            <person name="Ley R."/>
            <person name="Guruge J."/>
            <person name="Turnbaugh P.J."/>
            <person name="Mahowald M."/>
            <person name="Liep D."/>
            <person name="Gordon J."/>
        </authorList>
    </citation>
    <scope>NUCLEOTIDE SEQUENCE [LARGE SCALE GENOMIC DNA]</scope>
    <source>
        <strain evidence="2 3">DSM 30120</strain>
    </source>
</reference>
<comment type="caution">
    <text evidence="2">The sequence shown here is derived from an EMBL/GenBank/DDBJ whole genome shotgun (WGS) entry which is preliminary data.</text>
</comment>
<organism evidence="2 3">
    <name type="scientific">Providencia alcalifaciens DSM 30120</name>
    <dbReference type="NCBI Taxonomy" id="520999"/>
    <lineage>
        <taxon>Bacteria</taxon>
        <taxon>Pseudomonadati</taxon>
        <taxon>Pseudomonadota</taxon>
        <taxon>Gammaproteobacteria</taxon>
        <taxon>Enterobacterales</taxon>
        <taxon>Morganellaceae</taxon>
        <taxon>Providencia</taxon>
    </lineage>
</organism>
<name>B6XJS7_9GAMM</name>
<dbReference type="Proteomes" id="UP000003729">
    <property type="component" value="Unassembled WGS sequence"/>
</dbReference>
<protein>
    <recommendedName>
        <fullName evidence="1">Polysaccharide pyruvyl transferase domain-containing protein</fullName>
    </recommendedName>
</protein>
<evidence type="ECO:0000313" key="2">
    <source>
        <dbReference type="EMBL" id="EEB44284.1"/>
    </source>
</evidence>
<feature type="domain" description="Polysaccharide pyruvyl transferase" evidence="1">
    <location>
        <begin position="16"/>
        <end position="311"/>
    </location>
</feature>
<accession>B6XJS7</accession>
<proteinExistence type="predicted"/>
<dbReference type="InterPro" id="IPR007345">
    <property type="entry name" value="Polysacch_pyruvyl_Trfase"/>
</dbReference>
<sequence>MKEKVILVINEGYSDNLGDKAIQRSALSFFNKNDIQVQYSDFTRVNNTEISSNVKESKMGKTKYFRFLLKIIPPKIRWTVLNLKRLLKDAKEKYSLVSIGGGQLILSNETFSIALYLWVNILHYYKNKNIILLCVGVADKFTYFNKFLFLRSLNKINKIYVRDEQSLINLKKIFNIDGEITYDIAFYEKHCSTSYIPQYHLLGVTELSVYNNYNIPVSKNEYYHSWINLLNKNNISLNKDVKLFYTTHGDLCECIEFKKFCMTAFNIDLEILNTNDLDKLNVSLLKARTVISGRMHALILAYNLKIKVISYPISQKLIAFDREIISSKANLQVIRERLTNTKNEILQAYDL</sequence>
<evidence type="ECO:0000313" key="3">
    <source>
        <dbReference type="Proteomes" id="UP000003729"/>
    </source>
</evidence>
<reference evidence="2 3" key="2">
    <citation type="submission" date="2008-10" db="EMBL/GenBank/DDBJ databases">
        <authorList>
            <person name="Fulton L."/>
            <person name="Clifton S."/>
            <person name="Fulton B."/>
            <person name="Xu J."/>
            <person name="Minx P."/>
            <person name="Pepin K.H."/>
            <person name="Johnson M."/>
            <person name="Bhonagiri V."/>
            <person name="Nash W.E."/>
            <person name="Mardis E.R."/>
            <person name="Wilson R.K."/>
        </authorList>
    </citation>
    <scope>NUCLEOTIDE SEQUENCE [LARGE SCALE GENOMIC DNA]</scope>
    <source>
        <strain evidence="2 3">DSM 30120</strain>
    </source>
</reference>
<dbReference type="RefSeq" id="WP_006660544.1">
    <property type="nucleotide sequence ID" value="NZ_ABXW01000070.1"/>
</dbReference>
<dbReference type="EMBL" id="ABXW01000070">
    <property type="protein sequence ID" value="EEB44284.1"/>
    <property type="molecule type" value="Genomic_DNA"/>
</dbReference>
<dbReference type="AlphaFoldDB" id="B6XJS7"/>
<dbReference type="GeneID" id="57291885"/>
<dbReference type="eggNOG" id="COG2327">
    <property type="taxonomic scope" value="Bacteria"/>
</dbReference>
<gene>
    <name evidence="2" type="ORF">PROVALCAL_03635</name>
</gene>
<evidence type="ECO:0000259" key="1">
    <source>
        <dbReference type="Pfam" id="PF04230"/>
    </source>
</evidence>
<dbReference type="Pfam" id="PF04230">
    <property type="entry name" value="PS_pyruv_trans"/>
    <property type="match status" value="1"/>
</dbReference>